<dbReference type="Gene3D" id="1.20.1440.100">
    <property type="entry name" value="SG protein - dephosphorylation function"/>
    <property type="match status" value="1"/>
</dbReference>
<dbReference type="NCBIfam" id="TIGR01488">
    <property type="entry name" value="HAD-SF-IB"/>
    <property type="match status" value="1"/>
</dbReference>
<dbReference type="Pfam" id="PF12710">
    <property type="entry name" value="HAD"/>
    <property type="match status" value="1"/>
</dbReference>
<sequence length="200" mass="22521">MTKPVVAAFDFDGTLTHGDSFLPFLRYLAGDKQYALSMLQLSPVLLGYALKLVKNHHAKARVLAQFFTGQDVQRIQQRAREFAQHQLPQRINPKALARLRWHQQQGHRCVIVSASLECYLRPWAASVGVEEVIGSRLGIAGEAYTGELALPNCYGVEKSRRLTALLGEREAYILYAYGDSKGDKELLAMADYGYYRKMPD</sequence>
<dbReference type="KEGG" id="sniv:SFSGTM_05030"/>
<evidence type="ECO:0000313" key="5">
    <source>
        <dbReference type="Proteomes" id="UP000463939"/>
    </source>
</evidence>
<keyword evidence="3" id="KW-0460">Magnesium</keyword>
<evidence type="ECO:0000256" key="2">
    <source>
        <dbReference type="ARBA" id="ARBA00022801"/>
    </source>
</evidence>
<gene>
    <name evidence="4" type="primary">cicA</name>
    <name evidence="4" type="ORF">SFSGTM_05030</name>
</gene>
<dbReference type="CDD" id="cd02612">
    <property type="entry name" value="HAD_PGPPase"/>
    <property type="match status" value="1"/>
</dbReference>
<dbReference type="InterPro" id="IPR023214">
    <property type="entry name" value="HAD_sf"/>
</dbReference>
<dbReference type="PANTHER" id="PTHR43344">
    <property type="entry name" value="PHOSPHOSERINE PHOSPHATASE"/>
    <property type="match status" value="1"/>
</dbReference>
<dbReference type="NCBIfam" id="TIGR01490">
    <property type="entry name" value="HAD-SF-IB-hyp1"/>
    <property type="match status" value="1"/>
</dbReference>
<dbReference type="InterPro" id="IPR036412">
    <property type="entry name" value="HAD-like_sf"/>
</dbReference>
<dbReference type="SUPFAM" id="SSF56784">
    <property type="entry name" value="HAD-like"/>
    <property type="match status" value="1"/>
</dbReference>
<protein>
    <submittedName>
        <fullName evidence="4">Hydrolase</fullName>
    </submittedName>
</protein>
<dbReference type="GO" id="GO:0046872">
    <property type="term" value="F:metal ion binding"/>
    <property type="evidence" value="ECO:0007669"/>
    <property type="project" value="UniProtKB-KW"/>
</dbReference>
<name>A0A809RDT3_9PROT</name>
<dbReference type="InterPro" id="IPR006385">
    <property type="entry name" value="HAD_hydro_SerB1"/>
</dbReference>
<dbReference type="EMBL" id="AP021881">
    <property type="protein sequence ID" value="BBO99794.1"/>
    <property type="molecule type" value="Genomic_DNA"/>
</dbReference>
<accession>A0A809RDT3</accession>
<reference evidence="5" key="1">
    <citation type="submission" date="2019-11" db="EMBL/GenBank/DDBJ databases">
        <title>Isolation and characterization of a novel species in the genus Sulfuriferula.</title>
        <authorList>
            <person name="Mochizuki J."/>
            <person name="Kojima H."/>
            <person name="Fukui M."/>
        </authorList>
    </citation>
    <scope>NUCLEOTIDE SEQUENCE [LARGE SCALE GENOMIC DNA]</scope>
    <source>
        <strain evidence="5">SGTM</strain>
    </source>
</reference>
<evidence type="ECO:0000313" key="4">
    <source>
        <dbReference type="EMBL" id="BBO99794.1"/>
    </source>
</evidence>
<dbReference type="Gene3D" id="3.40.50.1000">
    <property type="entry name" value="HAD superfamily/HAD-like"/>
    <property type="match status" value="1"/>
</dbReference>
<dbReference type="InterPro" id="IPR050582">
    <property type="entry name" value="HAD-like_SerB"/>
</dbReference>
<dbReference type="RefSeq" id="WP_162083798.1">
    <property type="nucleotide sequence ID" value="NZ_AP021881.1"/>
</dbReference>
<evidence type="ECO:0000256" key="1">
    <source>
        <dbReference type="ARBA" id="ARBA00022723"/>
    </source>
</evidence>
<dbReference type="PANTHER" id="PTHR43344:SF13">
    <property type="entry name" value="PHOSPHATASE RV3661-RELATED"/>
    <property type="match status" value="1"/>
</dbReference>
<organism evidence="4 5">
    <name type="scientific">Sulfuriferula nivalis</name>
    <dbReference type="NCBI Taxonomy" id="2675298"/>
    <lineage>
        <taxon>Bacteria</taxon>
        <taxon>Pseudomonadati</taxon>
        <taxon>Pseudomonadota</taxon>
        <taxon>Betaproteobacteria</taxon>
        <taxon>Nitrosomonadales</taxon>
        <taxon>Sulfuricellaceae</taxon>
        <taxon>Sulfuriferula</taxon>
    </lineage>
</organism>
<evidence type="ECO:0000256" key="3">
    <source>
        <dbReference type="ARBA" id="ARBA00022842"/>
    </source>
</evidence>
<keyword evidence="1" id="KW-0479">Metal-binding</keyword>
<dbReference type="Proteomes" id="UP000463939">
    <property type="component" value="Chromosome"/>
</dbReference>
<keyword evidence="5" id="KW-1185">Reference proteome</keyword>
<dbReference type="AlphaFoldDB" id="A0A809RDT3"/>
<dbReference type="GO" id="GO:0016787">
    <property type="term" value="F:hydrolase activity"/>
    <property type="evidence" value="ECO:0007669"/>
    <property type="project" value="UniProtKB-KW"/>
</dbReference>
<keyword evidence="2 4" id="KW-0378">Hydrolase</keyword>
<proteinExistence type="predicted"/>